<feature type="region of interest" description="Disordered" evidence="1">
    <location>
        <begin position="1"/>
        <end position="34"/>
    </location>
</feature>
<dbReference type="AlphaFoldDB" id="A0A8H3W9L6"/>
<dbReference type="OrthoDB" id="10512307at2759"/>
<dbReference type="Proteomes" id="UP000434172">
    <property type="component" value="Unassembled WGS sequence"/>
</dbReference>
<accession>A0A8H3W9L6</accession>
<reference evidence="2 3" key="1">
    <citation type="submission" date="2019-12" db="EMBL/GenBank/DDBJ databases">
        <title>A genome sequence resource for the geographically widespread anthracnose pathogen Colletotrichum asianum.</title>
        <authorList>
            <person name="Meng Y."/>
        </authorList>
    </citation>
    <scope>NUCLEOTIDE SEQUENCE [LARGE SCALE GENOMIC DNA]</scope>
    <source>
        <strain evidence="2 3">ICMP 18580</strain>
    </source>
</reference>
<gene>
    <name evidence="2" type="ORF">GQ607_010911</name>
</gene>
<proteinExistence type="predicted"/>
<protein>
    <submittedName>
        <fullName evidence="2">Uncharacterized protein</fullName>
    </submittedName>
</protein>
<keyword evidence="3" id="KW-1185">Reference proteome</keyword>
<organism evidence="2 3">
    <name type="scientific">Colletotrichum asianum</name>
    <dbReference type="NCBI Taxonomy" id="702518"/>
    <lineage>
        <taxon>Eukaryota</taxon>
        <taxon>Fungi</taxon>
        <taxon>Dikarya</taxon>
        <taxon>Ascomycota</taxon>
        <taxon>Pezizomycotina</taxon>
        <taxon>Sordariomycetes</taxon>
        <taxon>Hypocreomycetidae</taxon>
        <taxon>Glomerellales</taxon>
        <taxon>Glomerellaceae</taxon>
        <taxon>Colletotrichum</taxon>
        <taxon>Colletotrichum gloeosporioides species complex</taxon>
    </lineage>
</organism>
<feature type="compositionally biased region" description="Polar residues" evidence="1">
    <location>
        <begin position="67"/>
        <end position="97"/>
    </location>
</feature>
<evidence type="ECO:0000313" key="3">
    <source>
        <dbReference type="Proteomes" id="UP000434172"/>
    </source>
</evidence>
<evidence type="ECO:0000313" key="2">
    <source>
        <dbReference type="EMBL" id="KAF0321777.1"/>
    </source>
</evidence>
<feature type="region of interest" description="Disordered" evidence="1">
    <location>
        <begin position="54"/>
        <end position="118"/>
    </location>
</feature>
<name>A0A8H3W9L6_9PEZI</name>
<evidence type="ECO:0000256" key="1">
    <source>
        <dbReference type="SAM" id="MobiDB-lite"/>
    </source>
</evidence>
<dbReference type="EMBL" id="WOWK01000067">
    <property type="protein sequence ID" value="KAF0321777.1"/>
    <property type="molecule type" value="Genomic_DNA"/>
</dbReference>
<sequence length="170" mass="18354">MLGHPACLSASSPPDQTPRDLQHPRPPTNRTAPRAALVARYPICVLHEAGTPCQRITGPNQPPPAQPASTHTTRFTTTLDNLDTTSRRCSQSPTTEPLSCHRPAPATSSPPHQRPVQMLTGGLSTDRLANLQYPSDFLNAGLHHERSIAKATFRSSSSSLTSPSSTRTHR</sequence>
<comment type="caution">
    <text evidence="2">The sequence shown here is derived from an EMBL/GenBank/DDBJ whole genome shotgun (WGS) entry which is preliminary data.</text>
</comment>